<organism evidence="1 2">
    <name type="scientific">Terrimonas ginsenosidimutans</name>
    <dbReference type="NCBI Taxonomy" id="2908004"/>
    <lineage>
        <taxon>Bacteria</taxon>
        <taxon>Pseudomonadati</taxon>
        <taxon>Bacteroidota</taxon>
        <taxon>Chitinophagia</taxon>
        <taxon>Chitinophagales</taxon>
        <taxon>Chitinophagaceae</taxon>
        <taxon>Terrimonas</taxon>
    </lineage>
</organism>
<dbReference type="SFLD" id="SFLDG01144">
    <property type="entry name" value="C2.B.4:_PGP_Like"/>
    <property type="match status" value="1"/>
</dbReference>
<dbReference type="SUPFAM" id="SSF56784">
    <property type="entry name" value="HAD-like"/>
    <property type="match status" value="1"/>
</dbReference>
<dbReference type="InterPro" id="IPR000150">
    <property type="entry name" value="Cof"/>
</dbReference>
<evidence type="ECO:0000313" key="1">
    <source>
        <dbReference type="EMBL" id="MCG2617490.1"/>
    </source>
</evidence>
<dbReference type="Gene3D" id="3.30.1240.10">
    <property type="match status" value="1"/>
</dbReference>
<sequence length="284" mass="31080">MNINDNKSAQKIATEIRAVFFDVDGTLVSFKTNSVPASARKAIDALRQKGIKVIVATGRSIKALEVLNEISFDGFICFNGGLCATVGGEILHKQMIHADDIRALVQYQKEKGVNYALMYHDRVFIQSITQSVEDMYKHVDLPVPPVLDPENIDFENVLQANIFITPEEEKKFMETVMFNSVATRWTPLFADVNSGGLNKYIGVEIFCRHFGIDPSQTMSFGDGGNDIAMLTQTAIGVAMGNANPPVKEIADYVTADVDSNGIWKALEHFGLVQGVIPAISSSAS</sequence>
<protein>
    <submittedName>
        <fullName evidence="1">Cof-type HAD-IIB family hydrolase</fullName>
    </submittedName>
</protein>
<evidence type="ECO:0000313" key="2">
    <source>
        <dbReference type="Proteomes" id="UP001165367"/>
    </source>
</evidence>
<dbReference type="InterPro" id="IPR023214">
    <property type="entry name" value="HAD_sf"/>
</dbReference>
<comment type="caution">
    <text evidence="1">The sequence shown here is derived from an EMBL/GenBank/DDBJ whole genome shotgun (WGS) entry which is preliminary data.</text>
</comment>
<dbReference type="PANTHER" id="PTHR10000:SF25">
    <property type="entry name" value="PHOSPHATASE YKRA-RELATED"/>
    <property type="match status" value="1"/>
</dbReference>
<gene>
    <name evidence="1" type="ORF">LZZ85_24540</name>
</gene>
<dbReference type="InterPro" id="IPR036412">
    <property type="entry name" value="HAD-like_sf"/>
</dbReference>
<keyword evidence="1" id="KW-0378">Hydrolase</keyword>
<keyword evidence="2" id="KW-1185">Reference proteome</keyword>
<dbReference type="SFLD" id="SFLDS00003">
    <property type="entry name" value="Haloacid_Dehalogenase"/>
    <property type="match status" value="1"/>
</dbReference>
<dbReference type="PANTHER" id="PTHR10000">
    <property type="entry name" value="PHOSPHOSERINE PHOSPHATASE"/>
    <property type="match status" value="1"/>
</dbReference>
<reference evidence="1" key="1">
    <citation type="submission" date="2022-01" db="EMBL/GenBank/DDBJ databases">
        <authorList>
            <person name="Jo J.-H."/>
            <person name="Im W.-T."/>
        </authorList>
    </citation>
    <scope>NUCLEOTIDE SEQUENCE</scope>
    <source>
        <strain evidence="1">NA20</strain>
    </source>
</reference>
<dbReference type="SFLD" id="SFLDG01140">
    <property type="entry name" value="C2.B:_Phosphomannomutase_and_P"/>
    <property type="match status" value="1"/>
</dbReference>
<dbReference type="EMBL" id="JAKLTR010000021">
    <property type="protein sequence ID" value="MCG2617490.1"/>
    <property type="molecule type" value="Genomic_DNA"/>
</dbReference>
<dbReference type="PROSITE" id="PS01228">
    <property type="entry name" value="COF_1"/>
    <property type="match status" value="1"/>
</dbReference>
<name>A0ABS9KYU8_9BACT</name>
<dbReference type="NCBIfam" id="TIGR00099">
    <property type="entry name" value="Cof-subfamily"/>
    <property type="match status" value="1"/>
</dbReference>
<dbReference type="Gene3D" id="3.40.50.1000">
    <property type="entry name" value="HAD superfamily/HAD-like"/>
    <property type="match status" value="1"/>
</dbReference>
<accession>A0ABS9KYU8</accession>
<dbReference type="NCBIfam" id="TIGR01484">
    <property type="entry name" value="HAD-SF-IIB"/>
    <property type="match status" value="1"/>
</dbReference>
<dbReference type="GO" id="GO:0016787">
    <property type="term" value="F:hydrolase activity"/>
    <property type="evidence" value="ECO:0007669"/>
    <property type="project" value="UniProtKB-KW"/>
</dbReference>
<dbReference type="Proteomes" id="UP001165367">
    <property type="component" value="Unassembled WGS sequence"/>
</dbReference>
<dbReference type="RefSeq" id="WP_237876256.1">
    <property type="nucleotide sequence ID" value="NZ_JAKLTR010000021.1"/>
</dbReference>
<dbReference type="InterPro" id="IPR006379">
    <property type="entry name" value="HAD-SF_hydro_IIB"/>
</dbReference>
<proteinExistence type="predicted"/>
<dbReference type="Pfam" id="PF08282">
    <property type="entry name" value="Hydrolase_3"/>
    <property type="match status" value="1"/>
</dbReference>